<sequence>MSTTAARPLRADAVRNRALIVDAARRLFAERGLDVTLHDVAEEAGVGVGTVYRRFPDKDALLGGLVTAKYETLLELAERAAARPTGREALREYLLGAMELRSSDRSLSTAVMRAAPQTAEALELRERLWTVIDGVVARAQAEGVVRQGFERDDVAAVTSMIGSIADRSRDEHPDAWRRYALLIADAVCPPAGELPPLVGRPLEPPVVGACVASRA</sequence>
<dbReference type="InterPro" id="IPR009057">
    <property type="entry name" value="Homeodomain-like_sf"/>
</dbReference>
<dbReference type="SUPFAM" id="SSF46689">
    <property type="entry name" value="Homeodomain-like"/>
    <property type="match status" value="1"/>
</dbReference>
<dbReference type="InterPro" id="IPR049445">
    <property type="entry name" value="TetR_SbtR-like_C"/>
</dbReference>
<dbReference type="Gene3D" id="1.10.357.10">
    <property type="entry name" value="Tetracycline Repressor, domain 2"/>
    <property type="match status" value="1"/>
</dbReference>
<dbReference type="EMBL" id="JACCBB010000001">
    <property type="protein sequence ID" value="NYD23281.1"/>
    <property type="molecule type" value="Genomic_DNA"/>
</dbReference>
<dbReference type="InterPro" id="IPR001647">
    <property type="entry name" value="HTH_TetR"/>
</dbReference>
<evidence type="ECO:0000256" key="2">
    <source>
        <dbReference type="ARBA" id="ARBA00023125"/>
    </source>
</evidence>
<dbReference type="InterPro" id="IPR050109">
    <property type="entry name" value="HTH-type_TetR-like_transc_reg"/>
</dbReference>
<dbReference type="PRINTS" id="PR00455">
    <property type="entry name" value="HTHTETR"/>
</dbReference>
<evidence type="ECO:0000256" key="1">
    <source>
        <dbReference type="ARBA" id="ARBA00023015"/>
    </source>
</evidence>
<keyword evidence="1" id="KW-0805">Transcription regulation</keyword>
<organism evidence="6 7">
    <name type="scientific">Kineococcus aurantiacus</name>
    <dbReference type="NCBI Taxonomy" id="37633"/>
    <lineage>
        <taxon>Bacteria</taxon>
        <taxon>Bacillati</taxon>
        <taxon>Actinomycetota</taxon>
        <taxon>Actinomycetes</taxon>
        <taxon>Kineosporiales</taxon>
        <taxon>Kineosporiaceae</taxon>
        <taxon>Kineococcus</taxon>
    </lineage>
</organism>
<accession>A0A7Y9DMM7</accession>
<dbReference type="Proteomes" id="UP000521922">
    <property type="component" value="Unassembled WGS sequence"/>
</dbReference>
<gene>
    <name evidence="6" type="ORF">BJ968_002821</name>
</gene>
<feature type="DNA-binding region" description="H-T-H motif" evidence="4">
    <location>
        <begin position="36"/>
        <end position="55"/>
    </location>
</feature>
<feature type="domain" description="HTH tetR-type" evidence="5">
    <location>
        <begin position="14"/>
        <end position="73"/>
    </location>
</feature>
<dbReference type="PANTHER" id="PTHR30055:SF234">
    <property type="entry name" value="HTH-TYPE TRANSCRIPTIONAL REGULATOR BETI"/>
    <property type="match status" value="1"/>
</dbReference>
<evidence type="ECO:0000256" key="4">
    <source>
        <dbReference type="PROSITE-ProRule" id="PRU00335"/>
    </source>
</evidence>
<dbReference type="PANTHER" id="PTHR30055">
    <property type="entry name" value="HTH-TYPE TRANSCRIPTIONAL REGULATOR RUTR"/>
    <property type="match status" value="1"/>
</dbReference>
<reference evidence="6 7" key="1">
    <citation type="submission" date="2020-07" db="EMBL/GenBank/DDBJ databases">
        <title>Sequencing the genomes of 1000 actinobacteria strains.</title>
        <authorList>
            <person name="Klenk H.-P."/>
        </authorList>
    </citation>
    <scope>NUCLEOTIDE SEQUENCE [LARGE SCALE GENOMIC DNA]</scope>
    <source>
        <strain evidence="6 7">DSM 7487</strain>
    </source>
</reference>
<dbReference type="AlphaFoldDB" id="A0A7Y9DMM7"/>
<proteinExistence type="predicted"/>
<dbReference type="RefSeq" id="WP_179752893.1">
    <property type="nucleotide sequence ID" value="NZ_BAAAGN010000010.1"/>
</dbReference>
<keyword evidence="2 4" id="KW-0238">DNA-binding</keyword>
<evidence type="ECO:0000313" key="7">
    <source>
        <dbReference type="Proteomes" id="UP000521922"/>
    </source>
</evidence>
<dbReference type="PROSITE" id="PS01081">
    <property type="entry name" value="HTH_TETR_1"/>
    <property type="match status" value="1"/>
</dbReference>
<dbReference type="GO" id="GO:0000976">
    <property type="term" value="F:transcription cis-regulatory region binding"/>
    <property type="evidence" value="ECO:0007669"/>
    <property type="project" value="TreeGrafter"/>
</dbReference>
<dbReference type="Pfam" id="PF21597">
    <property type="entry name" value="TetR_C_43"/>
    <property type="match status" value="1"/>
</dbReference>
<comment type="caution">
    <text evidence="6">The sequence shown here is derived from an EMBL/GenBank/DDBJ whole genome shotgun (WGS) entry which is preliminary data.</text>
</comment>
<dbReference type="InterPro" id="IPR023772">
    <property type="entry name" value="DNA-bd_HTH_TetR-type_CS"/>
</dbReference>
<evidence type="ECO:0000259" key="5">
    <source>
        <dbReference type="PROSITE" id="PS50977"/>
    </source>
</evidence>
<dbReference type="SUPFAM" id="SSF48498">
    <property type="entry name" value="Tetracyclin repressor-like, C-terminal domain"/>
    <property type="match status" value="1"/>
</dbReference>
<dbReference type="Pfam" id="PF00440">
    <property type="entry name" value="TetR_N"/>
    <property type="match status" value="1"/>
</dbReference>
<keyword evidence="7" id="KW-1185">Reference proteome</keyword>
<evidence type="ECO:0000256" key="3">
    <source>
        <dbReference type="ARBA" id="ARBA00023163"/>
    </source>
</evidence>
<keyword evidence="3" id="KW-0804">Transcription</keyword>
<protein>
    <submittedName>
        <fullName evidence="6">AcrR family transcriptional regulator</fullName>
    </submittedName>
</protein>
<name>A0A7Y9DMM7_9ACTN</name>
<evidence type="ECO:0000313" key="6">
    <source>
        <dbReference type="EMBL" id="NYD23281.1"/>
    </source>
</evidence>
<dbReference type="GO" id="GO:0003700">
    <property type="term" value="F:DNA-binding transcription factor activity"/>
    <property type="evidence" value="ECO:0007669"/>
    <property type="project" value="TreeGrafter"/>
</dbReference>
<dbReference type="PROSITE" id="PS50977">
    <property type="entry name" value="HTH_TETR_2"/>
    <property type="match status" value="1"/>
</dbReference>
<dbReference type="InterPro" id="IPR036271">
    <property type="entry name" value="Tet_transcr_reg_TetR-rel_C_sf"/>
</dbReference>